<evidence type="ECO:0000259" key="2">
    <source>
        <dbReference type="Pfam" id="PF12776"/>
    </source>
</evidence>
<dbReference type="PANTHER" id="PTHR46929">
    <property type="entry name" value="EXPRESSED PROTEIN"/>
    <property type="match status" value="1"/>
</dbReference>
<evidence type="ECO:0000313" key="3">
    <source>
        <dbReference type="EMBL" id="KAK8867574.1"/>
    </source>
</evidence>
<sequence length="466" mass="50625">MADGAQFAAAAASAAAMSDDENDNNNAAGTANNTPSSSRRNPDKRPPRFSWNSAYEATFFRSLCESMQLGFKENHSFKSGAWERAAIALRDKHGAYPEKSHLINKADNARKRFRMWRGLREDPEFLYNPNSRMVTASEEAWKRHFEKEPLSRALRGRAFDHEEFMEILFPDVIGSGGAPKRVMKGKRKDTDGTPTTATVDLTGTPSSATGAPAIDPNLYSQTPSQTPIQPQPSQVSQVPVPTPPSIQPVQRPTSAVLPPRTSITSTSALTPPDENVPSTAGTAAANHKKRNAPEPPGSAPSEKRRGRPSRFSSNLYSSAPSNTTPTTTSMFAPPPQTPANAATTTTATPLLGGVRPQPIHPSFNSSGLVEEGLLALADALRSSSRERHAPKWSEQAMEIFFRDFADEDPDLQLKIAEKALTDENKALVFAKSTPELRRHWVGRLREVHMRNLGGGLGLGRVGEEAS</sequence>
<feature type="compositionally biased region" description="Low complexity" evidence="1">
    <location>
        <begin position="24"/>
        <end position="33"/>
    </location>
</feature>
<name>A0ABR2IRV1_9PEZI</name>
<organism evidence="3 4">
    <name type="scientific">Apiospora arundinis</name>
    <dbReference type="NCBI Taxonomy" id="335852"/>
    <lineage>
        <taxon>Eukaryota</taxon>
        <taxon>Fungi</taxon>
        <taxon>Dikarya</taxon>
        <taxon>Ascomycota</taxon>
        <taxon>Pezizomycotina</taxon>
        <taxon>Sordariomycetes</taxon>
        <taxon>Xylariomycetidae</taxon>
        <taxon>Amphisphaeriales</taxon>
        <taxon>Apiosporaceae</taxon>
        <taxon>Apiospora</taxon>
    </lineage>
</organism>
<feature type="region of interest" description="Disordered" evidence="1">
    <location>
        <begin position="175"/>
        <end position="343"/>
    </location>
</feature>
<dbReference type="InterPro" id="IPR024752">
    <property type="entry name" value="Myb/SANT-like_dom"/>
</dbReference>
<feature type="region of interest" description="Disordered" evidence="1">
    <location>
        <begin position="1"/>
        <end position="49"/>
    </location>
</feature>
<proteinExistence type="predicted"/>
<keyword evidence="4" id="KW-1185">Reference proteome</keyword>
<dbReference type="Proteomes" id="UP001390339">
    <property type="component" value="Unassembled WGS sequence"/>
</dbReference>
<feature type="compositionally biased region" description="Low complexity" evidence="1">
    <location>
        <begin position="1"/>
        <end position="17"/>
    </location>
</feature>
<feature type="domain" description="Myb/SANT-like" evidence="2">
    <location>
        <begin position="50"/>
        <end position="144"/>
    </location>
</feature>
<dbReference type="PANTHER" id="PTHR46929:SF3">
    <property type="entry name" value="MYB_SANT-LIKE DOMAIN-CONTAINING PROTEIN"/>
    <property type="match status" value="1"/>
</dbReference>
<dbReference type="Pfam" id="PF12776">
    <property type="entry name" value="Myb_DNA-bind_3"/>
    <property type="match status" value="1"/>
</dbReference>
<feature type="compositionally biased region" description="Low complexity" evidence="1">
    <location>
        <begin position="317"/>
        <end position="331"/>
    </location>
</feature>
<evidence type="ECO:0000256" key="1">
    <source>
        <dbReference type="SAM" id="MobiDB-lite"/>
    </source>
</evidence>
<gene>
    <name evidence="3" type="ORF">PGQ11_006152</name>
</gene>
<dbReference type="EMBL" id="JAPCWZ010000004">
    <property type="protein sequence ID" value="KAK8867574.1"/>
    <property type="molecule type" value="Genomic_DNA"/>
</dbReference>
<feature type="compositionally biased region" description="Low complexity" evidence="1">
    <location>
        <begin position="220"/>
        <end position="239"/>
    </location>
</feature>
<comment type="caution">
    <text evidence="3">The sequence shown here is derived from an EMBL/GenBank/DDBJ whole genome shotgun (WGS) entry which is preliminary data.</text>
</comment>
<feature type="compositionally biased region" description="Polar residues" evidence="1">
    <location>
        <begin position="192"/>
        <end position="209"/>
    </location>
</feature>
<protein>
    <submittedName>
        <fullName evidence="3">Myb/SANT-like DNA-binding domain-containing protein</fullName>
    </submittedName>
</protein>
<accession>A0ABR2IRV1</accession>
<evidence type="ECO:0000313" key="4">
    <source>
        <dbReference type="Proteomes" id="UP001390339"/>
    </source>
</evidence>
<reference evidence="3 4" key="1">
    <citation type="journal article" date="2024" name="IMA Fungus">
        <title>Apiospora arundinis, a panoply of carbohydrate-active enzymes and secondary metabolites.</title>
        <authorList>
            <person name="Sorensen T."/>
            <person name="Petersen C."/>
            <person name="Muurmann A.T."/>
            <person name="Christiansen J.V."/>
            <person name="Brundto M.L."/>
            <person name="Overgaard C.K."/>
            <person name="Boysen A.T."/>
            <person name="Wollenberg R.D."/>
            <person name="Larsen T.O."/>
            <person name="Sorensen J.L."/>
            <person name="Nielsen K.L."/>
            <person name="Sondergaard T.E."/>
        </authorList>
    </citation>
    <scope>NUCLEOTIDE SEQUENCE [LARGE SCALE GENOMIC DNA]</scope>
    <source>
        <strain evidence="3 4">AAU 773</strain>
    </source>
</reference>